<proteinExistence type="inferred from homology"/>
<accession>A0A1I5Y568</accession>
<sequence>MNQSVHKGQKDPRRHPVRMLVLWCPDWPAVAAVAAAGSVLTRPAAVFHANRVVACTAVARARNIRRGMRRREAESQCPDLAVFGVDEARDARFFENVAAAVEELVVGLEVVRPGLLAVPVAGAAGYFGGEPRLAEKLVDQVAAAAGVECQVGVAEGLFAATLAARQGTLVEPGRSAEFLAPLPVTELDQPDAERADLAGLLVRLGLRTLGAFAELGERDVAARFGRTGVLAHRLARGLSDRPPLRRSPPPELSLAESFDPVLARVDVAAFTAKKLGARFHAALADRGLACTRLGIYATTENGEQLGRVWRCAEPLTPQGVADRVRWQFEGWLKAAPGERPTAGVARLRLEPEETVEGRSLQLGLWRGSDPGAGPGEDEELAAERAGRAFVRVQGLLGPEGVVTPLLDGGRDPASRVRLIPWGDPREPAGPPDATWPARLPSPSPATVLEQPLPVQVIDEQGRPVGLTSRKRLTAPPHGLCVAGGPPRPITGWAGPWPVTSGRRSAGAQQARLQLLLAAGENEAPEAVLVLCSGTENPVWTVEGSYD</sequence>
<dbReference type="AlphaFoldDB" id="A0A1I5Y568"/>
<evidence type="ECO:0000256" key="2">
    <source>
        <dbReference type="ARBA" id="ARBA00022763"/>
    </source>
</evidence>
<dbReference type="InterPro" id="IPR001126">
    <property type="entry name" value="UmuC"/>
</dbReference>
<name>A0A1I5Y568_9PSEU</name>
<dbReference type="InterPro" id="IPR050356">
    <property type="entry name" value="SulA_CellDiv_inhibitor"/>
</dbReference>
<evidence type="ECO:0000259" key="4">
    <source>
        <dbReference type="PROSITE" id="PS50173"/>
    </source>
</evidence>
<dbReference type="PROSITE" id="PS50173">
    <property type="entry name" value="UMUC"/>
    <property type="match status" value="1"/>
</dbReference>
<gene>
    <name evidence="5" type="ORF">SAMN05421854_111221</name>
</gene>
<dbReference type="Gene3D" id="3.40.1170.60">
    <property type="match status" value="1"/>
</dbReference>
<reference evidence="6" key="1">
    <citation type="submission" date="2016-10" db="EMBL/GenBank/DDBJ databases">
        <authorList>
            <person name="Varghese N."/>
            <person name="Submissions S."/>
        </authorList>
    </citation>
    <scope>NUCLEOTIDE SEQUENCE [LARGE SCALE GENOMIC DNA]</scope>
    <source>
        <strain evidence="6">DSM 44637</strain>
    </source>
</reference>
<dbReference type="EMBL" id="FOWC01000011">
    <property type="protein sequence ID" value="SFQ39319.1"/>
    <property type="molecule type" value="Genomic_DNA"/>
</dbReference>
<feature type="domain" description="UmuC" evidence="4">
    <location>
        <begin position="42"/>
        <end position="166"/>
    </location>
</feature>
<dbReference type="STRING" id="112413.SAMN05421854_111221"/>
<protein>
    <submittedName>
        <fullName evidence="5">Protein ImuB</fullName>
    </submittedName>
</protein>
<evidence type="ECO:0000313" key="6">
    <source>
        <dbReference type="Proteomes" id="UP000199137"/>
    </source>
</evidence>
<dbReference type="InterPro" id="IPR043502">
    <property type="entry name" value="DNA/RNA_pol_sf"/>
</dbReference>
<dbReference type="PANTHER" id="PTHR35369">
    <property type="entry name" value="BLR3025 PROTEIN-RELATED"/>
    <property type="match status" value="1"/>
</dbReference>
<dbReference type="Gene3D" id="3.30.70.270">
    <property type="match status" value="1"/>
</dbReference>
<evidence type="ECO:0000256" key="3">
    <source>
        <dbReference type="ARBA" id="ARBA00025589"/>
    </source>
</evidence>
<dbReference type="CDD" id="cd03468">
    <property type="entry name" value="PolY_like"/>
    <property type="match status" value="1"/>
</dbReference>
<keyword evidence="2" id="KW-0227">DNA damage</keyword>
<evidence type="ECO:0000313" key="5">
    <source>
        <dbReference type="EMBL" id="SFQ39319.1"/>
    </source>
</evidence>
<dbReference type="InterPro" id="IPR043128">
    <property type="entry name" value="Rev_trsase/Diguanyl_cyclase"/>
</dbReference>
<dbReference type="GO" id="GO:0006281">
    <property type="term" value="P:DNA repair"/>
    <property type="evidence" value="ECO:0007669"/>
    <property type="project" value="InterPro"/>
</dbReference>
<comment type="function">
    <text evidence="3">Poorly processive, error-prone DNA polymerase involved in untargeted mutagenesis. Copies undamaged DNA at stalled replication forks, which arise in vivo from mismatched or misaligned primer ends. These misaligned primers can be extended by PolIV. Exhibits no 3'-5' exonuclease (proofreading) activity. May be involved in translesional synthesis, in conjunction with the beta clamp from PolIII.</text>
</comment>
<dbReference type="Pfam" id="PF00817">
    <property type="entry name" value="IMS"/>
    <property type="match status" value="1"/>
</dbReference>
<dbReference type="Proteomes" id="UP000199137">
    <property type="component" value="Unassembled WGS sequence"/>
</dbReference>
<organism evidence="5 6">
    <name type="scientific">Amycolatopsis rubida</name>
    <dbReference type="NCBI Taxonomy" id="112413"/>
    <lineage>
        <taxon>Bacteria</taxon>
        <taxon>Bacillati</taxon>
        <taxon>Actinomycetota</taxon>
        <taxon>Actinomycetes</taxon>
        <taxon>Pseudonocardiales</taxon>
        <taxon>Pseudonocardiaceae</taxon>
        <taxon>Amycolatopsis</taxon>
    </lineage>
</organism>
<dbReference type="SUPFAM" id="SSF56672">
    <property type="entry name" value="DNA/RNA polymerases"/>
    <property type="match status" value="1"/>
</dbReference>
<evidence type="ECO:0000256" key="1">
    <source>
        <dbReference type="ARBA" id="ARBA00010945"/>
    </source>
</evidence>
<dbReference type="PANTHER" id="PTHR35369:SF2">
    <property type="entry name" value="BLR3025 PROTEIN"/>
    <property type="match status" value="1"/>
</dbReference>
<comment type="similarity">
    <text evidence="1">Belongs to the DNA polymerase type-Y family.</text>
</comment>